<dbReference type="PANTHER" id="PTHR30349">
    <property type="entry name" value="PHAGE INTEGRASE-RELATED"/>
    <property type="match status" value="1"/>
</dbReference>
<dbReference type="Gene3D" id="1.10.443.10">
    <property type="entry name" value="Intergrase catalytic core"/>
    <property type="match status" value="1"/>
</dbReference>
<evidence type="ECO:0000259" key="9">
    <source>
        <dbReference type="PROSITE" id="PS51898"/>
    </source>
</evidence>
<accession>A0A6J6JCM6</accession>
<dbReference type="PROSITE" id="PS51900">
    <property type="entry name" value="CB"/>
    <property type="match status" value="1"/>
</dbReference>
<dbReference type="EMBL" id="CAEZVJ010000124">
    <property type="protein sequence ID" value="CAB4634405.1"/>
    <property type="molecule type" value="Genomic_DNA"/>
</dbReference>
<dbReference type="InterPro" id="IPR044068">
    <property type="entry name" value="CB"/>
</dbReference>
<keyword evidence="4" id="KW-0159">Chromosome partition</keyword>
<comment type="subcellular location">
    <subcellularLocation>
        <location evidence="1">Cytoplasm</location>
    </subcellularLocation>
</comment>
<dbReference type="InterPro" id="IPR010998">
    <property type="entry name" value="Integrase_recombinase_N"/>
</dbReference>
<dbReference type="InterPro" id="IPR004107">
    <property type="entry name" value="Integrase_SAM-like_N"/>
</dbReference>
<evidence type="ECO:0000256" key="3">
    <source>
        <dbReference type="ARBA" id="ARBA00022618"/>
    </source>
</evidence>
<evidence type="ECO:0000256" key="5">
    <source>
        <dbReference type="ARBA" id="ARBA00022908"/>
    </source>
</evidence>
<keyword evidence="8" id="KW-0131">Cell cycle</keyword>
<dbReference type="HAMAP" id="MF_01808">
    <property type="entry name" value="Recomb_XerC_XerD"/>
    <property type="match status" value="1"/>
</dbReference>
<dbReference type="InterPro" id="IPR023009">
    <property type="entry name" value="Tyrosine_recombinase_XerC/XerD"/>
</dbReference>
<dbReference type="Pfam" id="PF00589">
    <property type="entry name" value="Phage_integrase"/>
    <property type="match status" value="1"/>
</dbReference>
<evidence type="ECO:0000256" key="1">
    <source>
        <dbReference type="ARBA" id="ARBA00004496"/>
    </source>
</evidence>
<reference evidence="11" key="1">
    <citation type="submission" date="2020-05" db="EMBL/GenBank/DDBJ databases">
        <authorList>
            <person name="Chiriac C."/>
            <person name="Salcher M."/>
            <person name="Ghai R."/>
            <person name="Kavagutti S V."/>
        </authorList>
    </citation>
    <scope>NUCLEOTIDE SEQUENCE</scope>
</reference>
<evidence type="ECO:0000256" key="2">
    <source>
        <dbReference type="ARBA" id="ARBA00022490"/>
    </source>
</evidence>
<organism evidence="11">
    <name type="scientific">freshwater metagenome</name>
    <dbReference type="NCBI Taxonomy" id="449393"/>
    <lineage>
        <taxon>unclassified sequences</taxon>
        <taxon>metagenomes</taxon>
        <taxon>ecological metagenomes</taxon>
    </lineage>
</organism>
<dbReference type="InterPro" id="IPR013762">
    <property type="entry name" value="Integrase-like_cat_sf"/>
</dbReference>
<evidence type="ECO:0000256" key="7">
    <source>
        <dbReference type="ARBA" id="ARBA00023172"/>
    </source>
</evidence>
<dbReference type="Pfam" id="PF02899">
    <property type="entry name" value="Phage_int_SAM_1"/>
    <property type="match status" value="1"/>
</dbReference>
<sequence length="323" mass="34616">MASSQNGCVQQIISGFTRTLVDMRVDESVARYLVELEEARDASSHTVRAYRGDLDSFVQSLKSAETTELSQISLEDCRSWVWAMSTAGDAASSIGRRVSAVKSFFHWAHSRGDIPANVAARLSAPKKPAHLPRVVAATAMGHVLDDLAARAATGDPIAVRDLAIWELLYASAIRVSELVGIRLGDIDWADSTVRVLGKGAKERVVPFGVPAREALMDYRDNARPSLPVTADITHLFVGARGKPLTTRTVYGVVAAIIGAMPGAGPKGPHILRHTAATHLLDGGADLRSVQEILGHSSVGTTQIYTHVSSERLKKAYASAHPRA</sequence>
<dbReference type="InterPro" id="IPR011010">
    <property type="entry name" value="DNA_brk_join_enz"/>
</dbReference>
<name>A0A6J6JCM6_9ZZZZ</name>
<dbReference type="PROSITE" id="PS51898">
    <property type="entry name" value="TYR_RECOMBINASE"/>
    <property type="match status" value="1"/>
</dbReference>
<keyword evidence="3" id="KW-0132">Cell division</keyword>
<keyword evidence="6" id="KW-0238">DNA-binding</keyword>
<keyword evidence="5" id="KW-0229">DNA integration</keyword>
<evidence type="ECO:0000256" key="6">
    <source>
        <dbReference type="ARBA" id="ARBA00023125"/>
    </source>
</evidence>
<evidence type="ECO:0000313" key="11">
    <source>
        <dbReference type="EMBL" id="CAB4634405.1"/>
    </source>
</evidence>
<evidence type="ECO:0000256" key="8">
    <source>
        <dbReference type="ARBA" id="ARBA00023306"/>
    </source>
</evidence>
<dbReference type="GO" id="GO:0005737">
    <property type="term" value="C:cytoplasm"/>
    <property type="evidence" value="ECO:0007669"/>
    <property type="project" value="UniProtKB-SubCell"/>
</dbReference>
<evidence type="ECO:0000256" key="4">
    <source>
        <dbReference type="ARBA" id="ARBA00022829"/>
    </source>
</evidence>
<keyword evidence="2" id="KW-0963">Cytoplasm</keyword>
<evidence type="ECO:0000259" key="10">
    <source>
        <dbReference type="PROSITE" id="PS51900"/>
    </source>
</evidence>
<dbReference type="InterPro" id="IPR050090">
    <property type="entry name" value="Tyrosine_recombinase_XerCD"/>
</dbReference>
<dbReference type="PANTHER" id="PTHR30349:SF77">
    <property type="entry name" value="TYROSINE RECOMBINASE XERC"/>
    <property type="match status" value="1"/>
</dbReference>
<gene>
    <name evidence="11" type="ORF">UFOPK1961_00971</name>
    <name evidence="12" type="ORF">UFOPK3364_00689</name>
</gene>
<dbReference type="GO" id="GO:0006310">
    <property type="term" value="P:DNA recombination"/>
    <property type="evidence" value="ECO:0007669"/>
    <property type="project" value="UniProtKB-KW"/>
</dbReference>
<evidence type="ECO:0000313" key="12">
    <source>
        <dbReference type="EMBL" id="CAB4869835.1"/>
    </source>
</evidence>
<dbReference type="CDD" id="cd00798">
    <property type="entry name" value="INT_XerDC_C"/>
    <property type="match status" value="1"/>
</dbReference>
<dbReference type="SUPFAM" id="SSF56349">
    <property type="entry name" value="DNA breaking-rejoining enzymes"/>
    <property type="match status" value="1"/>
</dbReference>
<keyword evidence="7" id="KW-0233">DNA recombination</keyword>
<protein>
    <submittedName>
        <fullName evidence="11">Unannotated protein</fullName>
    </submittedName>
</protein>
<dbReference type="Gene3D" id="1.10.150.130">
    <property type="match status" value="1"/>
</dbReference>
<dbReference type="GO" id="GO:0015074">
    <property type="term" value="P:DNA integration"/>
    <property type="evidence" value="ECO:0007669"/>
    <property type="project" value="UniProtKB-KW"/>
</dbReference>
<feature type="domain" description="Tyr recombinase" evidence="9">
    <location>
        <begin position="130"/>
        <end position="317"/>
    </location>
</feature>
<dbReference type="AlphaFoldDB" id="A0A6J6JCM6"/>
<dbReference type="GO" id="GO:0003677">
    <property type="term" value="F:DNA binding"/>
    <property type="evidence" value="ECO:0007669"/>
    <property type="project" value="UniProtKB-KW"/>
</dbReference>
<dbReference type="GO" id="GO:0051301">
    <property type="term" value="P:cell division"/>
    <property type="evidence" value="ECO:0007669"/>
    <property type="project" value="UniProtKB-KW"/>
</dbReference>
<feature type="domain" description="Core-binding (CB)" evidence="10">
    <location>
        <begin position="23"/>
        <end position="109"/>
    </location>
</feature>
<proteinExistence type="inferred from homology"/>
<dbReference type="GO" id="GO:0007059">
    <property type="term" value="P:chromosome segregation"/>
    <property type="evidence" value="ECO:0007669"/>
    <property type="project" value="UniProtKB-KW"/>
</dbReference>
<dbReference type="EMBL" id="CAFBLO010000060">
    <property type="protein sequence ID" value="CAB4869835.1"/>
    <property type="molecule type" value="Genomic_DNA"/>
</dbReference>
<dbReference type="InterPro" id="IPR002104">
    <property type="entry name" value="Integrase_catalytic"/>
</dbReference>